<dbReference type="PRINTS" id="PR00318">
    <property type="entry name" value="GPROTEINA"/>
</dbReference>
<dbReference type="GO" id="GO:0005525">
    <property type="term" value="F:GTP binding"/>
    <property type="evidence" value="ECO:0007669"/>
    <property type="project" value="UniProtKB-KW"/>
</dbReference>
<accession>A0A6A5BHT1</accession>
<dbReference type="InterPro" id="IPR011025">
    <property type="entry name" value="GproteinA_insert"/>
</dbReference>
<protein>
    <submittedName>
        <fullName evidence="9">Uncharacterized protein</fullName>
    </submittedName>
</protein>
<dbReference type="InterPro" id="IPR027417">
    <property type="entry name" value="P-loop_NTPase"/>
</dbReference>
<keyword evidence="1 7" id="KW-0479">Metal-binding</keyword>
<dbReference type="FunFam" id="3.40.50.300:FF:002307">
    <property type="entry name" value="Guanine nucleotide-binding protein G(k) subunit alpha"/>
    <property type="match status" value="1"/>
</dbReference>
<dbReference type="RefSeq" id="XP_044559085.1">
    <property type="nucleotide sequence ID" value="XM_044710036.1"/>
</dbReference>
<evidence type="ECO:0000313" key="10">
    <source>
        <dbReference type="Proteomes" id="UP000444721"/>
    </source>
</evidence>
<comment type="caution">
    <text evidence="9">The sequence shown here is derived from an EMBL/GenBank/DDBJ whole genome shotgun (WGS) entry which is preliminary data.</text>
</comment>
<dbReference type="GO" id="GO:0031683">
    <property type="term" value="F:G-protein beta/gamma-subunit complex binding"/>
    <property type="evidence" value="ECO:0007669"/>
    <property type="project" value="InterPro"/>
</dbReference>
<dbReference type="GO" id="GO:0001664">
    <property type="term" value="F:G protein-coupled receptor binding"/>
    <property type="evidence" value="ECO:0007669"/>
    <property type="project" value="TreeGrafter"/>
</dbReference>
<feature type="compositionally biased region" description="Low complexity" evidence="8">
    <location>
        <begin position="14"/>
        <end position="74"/>
    </location>
</feature>
<feature type="binding site" evidence="6">
    <location>
        <begin position="332"/>
        <end position="335"/>
    </location>
    <ligand>
        <name>GTP</name>
        <dbReference type="ChEBI" id="CHEBI:37565"/>
    </ligand>
</feature>
<keyword evidence="5" id="KW-0807">Transducer</keyword>
<dbReference type="GeneID" id="68113622"/>
<dbReference type="GO" id="GO:0007188">
    <property type="term" value="P:adenylate cyclase-modulating G protein-coupled receptor signaling pathway"/>
    <property type="evidence" value="ECO:0007669"/>
    <property type="project" value="TreeGrafter"/>
</dbReference>
<evidence type="ECO:0000256" key="2">
    <source>
        <dbReference type="ARBA" id="ARBA00022741"/>
    </source>
</evidence>
<dbReference type="Proteomes" id="UP000444721">
    <property type="component" value="Unassembled WGS sequence"/>
</dbReference>
<sequence>MGSCLSGGGGSKPNNNNNNNNNINNSNNNTKDNNQGQSSSFNNNNNNTTTLNSQQQYGQSSSNNVINGNNGSMSHRSNHHGGSENGQTEDIKILLLGSGESGKSTLFKQIKITEKGGFTKEEVSRYLNSIYGNIIQTIDSLITVVNEKGQTKLLSTNSNRVARVRQVTSDDSFLWCGVQQYNEDLSLDIEELYKDPAITEAFDKYRYEVHVFEGATYFFKDLSRLRPPNYVPSQTDILYCRQKTTGINDTTFEYKGYRLKVVDVGGQRPERKKWINSYAGVHAVIFVASLGDYDQVCYEDDHTNRMSESIDLFEETINSRHFQNTMIILLLNKTDVFSRKIKEKSIRTLFPDYQGADTFEESVKFIEKKYLDANKYDPNRIFTFWSCATETESIKQVFNSVKDKVIELKMAQKPNA</sequence>
<proteinExistence type="predicted"/>
<feature type="binding site" evidence="6">
    <location>
        <position position="388"/>
    </location>
    <ligand>
        <name>GTP</name>
        <dbReference type="ChEBI" id="CHEBI:37565"/>
    </ligand>
</feature>
<feature type="binding site" evidence="6">
    <location>
        <begin position="238"/>
        <end position="244"/>
    </location>
    <ligand>
        <name>GTP</name>
        <dbReference type="ChEBI" id="CHEBI:37565"/>
    </ligand>
</feature>
<dbReference type="GO" id="GO:0005834">
    <property type="term" value="C:heterotrimeric G-protein complex"/>
    <property type="evidence" value="ECO:0007669"/>
    <property type="project" value="TreeGrafter"/>
</dbReference>
<evidence type="ECO:0000256" key="3">
    <source>
        <dbReference type="ARBA" id="ARBA00022842"/>
    </source>
</evidence>
<dbReference type="SMART" id="SM00275">
    <property type="entry name" value="G_alpha"/>
    <property type="match status" value="1"/>
</dbReference>
<dbReference type="InterPro" id="IPR001019">
    <property type="entry name" value="Gprotein_alpha_su"/>
</dbReference>
<keyword evidence="2 6" id="KW-0547">Nucleotide-binding</keyword>
<dbReference type="GO" id="GO:0046872">
    <property type="term" value="F:metal ion binding"/>
    <property type="evidence" value="ECO:0007669"/>
    <property type="project" value="UniProtKB-KW"/>
</dbReference>
<keyword evidence="4 6" id="KW-0342">GTP-binding</keyword>
<evidence type="ECO:0000256" key="7">
    <source>
        <dbReference type="PIRSR" id="PIRSR601019-2"/>
    </source>
</evidence>
<organism evidence="9 10">
    <name type="scientific">Naegleria fowleri</name>
    <name type="common">Brain eating amoeba</name>
    <dbReference type="NCBI Taxonomy" id="5763"/>
    <lineage>
        <taxon>Eukaryota</taxon>
        <taxon>Discoba</taxon>
        <taxon>Heterolobosea</taxon>
        <taxon>Tetramitia</taxon>
        <taxon>Eutetramitia</taxon>
        <taxon>Vahlkampfiidae</taxon>
        <taxon>Naegleria</taxon>
    </lineage>
</organism>
<dbReference type="OMA" id="HEERFIC"/>
<feature type="compositionally biased region" description="Gly residues" evidence="8">
    <location>
        <begin position="1"/>
        <end position="11"/>
    </location>
</feature>
<dbReference type="Gene3D" id="1.10.400.10">
    <property type="entry name" value="GI Alpha 1, domain 2-like"/>
    <property type="match status" value="1"/>
</dbReference>
<evidence type="ECO:0000256" key="1">
    <source>
        <dbReference type="ARBA" id="ARBA00022723"/>
    </source>
</evidence>
<dbReference type="VEuPathDB" id="AmoebaDB:NfTy_090200"/>
<feature type="binding site" evidence="7">
    <location>
        <position position="244"/>
    </location>
    <ligand>
        <name>Mg(2+)</name>
        <dbReference type="ChEBI" id="CHEBI:18420"/>
    </ligand>
</feature>
<dbReference type="GO" id="GO:0003924">
    <property type="term" value="F:GTPase activity"/>
    <property type="evidence" value="ECO:0007669"/>
    <property type="project" value="InterPro"/>
</dbReference>
<keyword evidence="3 7" id="KW-0460">Magnesium</keyword>
<dbReference type="PROSITE" id="PS51882">
    <property type="entry name" value="G_ALPHA"/>
    <property type="match status" value="1"/>
</dbReference>
<name>A0A6A5BHT1_NAEFO</name>
<feature type="region of interest" description="Disordered" evidence="8">
    <location>
        <begin position="1"/>
        <end position="86"/>
    </location>
</feature>
<evidence type="ECO:0000256" key="5">
    <source>
        <dbReference type="ARBA" id="ARBA00023224"/>
    </source>
</evidence>
<dbReference type="PANTHER" id="PTHR10218:SF302">
    <property type="entry name" value="GUANINE NUCLEOTIDE-BINDING PROTEIN ALPHA-5 SUBUNIT"/>
    <property type="match status" value="1"/>
</dbReference>
<dbReference type="SUPFAM" id="SSF52540">
    <property type="entry name" value="P-loop containing nucleoside triphosphate hydrolases"/>
    <property type="match status" value="1"/>
</dbReference>
<gene>
    <name evidence="9" type="ORF">FDP41_006404</name>
</gene>
<feature type="binding site" evidence="6">
    <location>
        <begin position="263"/>
        <end position="267"/>
    </location>
    <ligand>
        <name>GTP</name>
        <dbReference type="ChEBI" id="CHEBI:37565"/>
    </ligand>
</feature>
<feature type="binding site" evidence="6">
    <location>
        <begin position="100"/>
        <end position="105"/>
    </location>
    <ligand>
        <name>GTP</name>
        <dbReference type="ChEBI" id="CHEBI:37565"/>
    </ligand>
</feature>
<dbReference type="Pfam" id="PF00503">
    <property type="entry name" value="G-alpha"/>
    <property type="match status" value="1"/>
</dbReference>
<dbReference type="Gene3D" id="3.40.50.300">
    <property type="entry name" value="P-loop containing nucleotide triphosphate hydrolases"/>
    <property type="match status" value="1"/>
</dbReference>
<feature type="binding site" evidence="7">
    <location>
        <position position="104"/>
    </location>
    <ligand>
        <name>Mg(2+)</name>
        <dbReference type="ChEBI" id="CHEBI:18420"/>
    </ligand>
</feature>
<evidence type="ECO:0000256" key="6">
    <source>
        <dbReference type="PIRSR" id="PIRSR601019-1"/>
    </source>
</evidence>
<dbReference type="AlphaFoldDB" id="A0A6A5BHT1"/>
<reference evidence="9 10" key="1">
    <citation type="journal article" date="2019" name="Sci. Rep.">
        <title>Nanopore sequencing improves the draft genome of the human pathogenic amoeba Naegleria fowleri.</title>
        <authorList>
            <person name="Liechti N."/>
            <person name="Schurch N."/>
            <person name="Bruggmann R."/>
            <person name="Wittwer M."/>
        </authorList>
    </citation>
    <scope>NUCLEOTIDE SEQUENCE [LARGE SCALE GENOMIC DNA]</scope>
    <source>
        <strain evidence="9 10">ATCC 30894</strain>
    </source>
</reference>
<evidence type="ECO:0000313" key="9">
    <source>
        <dbReference type="EMBL" id="KAF0974372.1"/>
    </source>
</evidence>
<dbReference type="GO" id="GO:0005737">
    <property type="term" value="C:cytoplasm"/>
    <property type="evidence" value="ECO:0007669"/>
    <property type="project" value="TreeGrafter"/>
</dbReference>
<dbReference type="VEuPathDB" id="AmoebaDB:FDP41_006404"/>
<evidence type="ECO:0000256" key="4">
    <source>
        <dbReference type="ARBA" id="ARBA00023134"/>
    </source>
</evidence>
<keyword evidence="10" id="KW-1185">Reference proteome</keyword>
<dbReference type="VEuPathDB" id="AmoebaDB:NF0089290"/>
<dbReference type="EMBL" id="VFQX01000052">
    <property type="protein sequence ID" value="KAF0974372.1"/>
    <property type="molecule type" value="Genomic_DNA"/>
</dbReference>
<evidence type="ECO:0000256" key="8">
    <source>
        <dbReference type="SAM" id="MobiDB-lite"/>
    </source>
</evidence>
<dbReference type="OrthoDB" id="5817230at2759"/>
<dbReference type="PANTHER" id="PTHR10218">
    <property type="entry name" value="GTP-BINDING PROTEIN ALPHA SUBUNIT"/>
    <property type="match status" value="1"/>
</dbReference>
<dbReference type="CDD" id="cd00066">
    <property type="entry name" value="G-alpha"/>
    <property type="match status" value="1"/>
</dbReference>
<dbReference type="SUPFAM" id="SSF47895">
    <property type="entry name" value="Transducin (alpha subunit), insertion domain"/>
    <property type="match status" value="1"/>
</dbReference>